<dbReference type="Proteomes" id="UP000005536">
    <property type="component" value="Unassembled WGS sequence"/>
</dbReference>
<dbReference type="InterPro" id="IPR000100">
    <property type="entry name" value="RNase_P"/>
</dbReference>
<dbReference type="GO" id="GO:0008033">
    <property type="term" value="P:tRNA processing"/>
    <property type="evidence" value="ECO:0007669"/>
    <property type="project" value="InterPro"/>
</dbReference>
<evidence type="ECO:0000313" key="2">
    <source>
        <dbReference type="Proteomes" id="UP000005536"/>
    </source>
</evidence>
<evidence type="ECO:0000313" key="1">
    <source>
        <dbReference type="EMBL" id="EFE51055.1"/>
    </source>
</evidence>
<dbReference type="EC" id="3.1.26.5" evidence="1"/>
<comment type="caution">
    <text evidence="1">The sequence shown here is derived from an EMBL/GenBank/DDBJ whole genome shotgun (WGS) entry which is preliminary data.</text>
</comment>
<gene>
    <name evidence="1" type="primary">rnpA</name>
    <name evidence="1" type="ORF">NEIELOOT_00011</name>
</gene>
<dbReference type="InterPro" id="IPR020568">
    <property type="entry name" value="Ribosomal_Su5_D2-typ_SF"/>
</dbReference>
<proteinExistence type="predicted"/>
<reference evidence="1 2" key="1">
    <citation type="submission" date="2010-02" db="EMBL/GenBank/DDBJ databases">
        <authorList>
            <person name="Weinstock G."/>
            <person name="Sodergren E."/>
            <person name="Clifton S."/>
            <person name="Fulton L."/>
            <person name="Fulton B."/>
            <person name="Courtney L."/>
            <person name="Fronick C."/>
            <person name="Harrison M."/>
            <person name="Strong C."/>
            <person name="Farmer C."/>
            <person name="Delahaunty K."/>
            <person name="Markovic C."/>
            <person name="Hall O."/>
            <person name="Minx P."/>
            <person name="Tomlinson C."/>
            <person name="Mitreva M."/>
            <person name="Nelson J."/>
            <person name="Hou S."/>
            <person name="Wollam A."/>
            <person name="Pepin K.H."/>
            <person name="Johnson M."/>
            <person name="Bhonagiri V."/>
            <person name="Zhang X."/>
            <person name="Suruliraj S."/>
            <person name="Warren W."/>
            <person name="Chinwalla A."/>
            <person name="Mardis E.R."/>
            <person name="Wilson R.K."/>
        </authorList>
    </citation>
    <scope>NUCLEOTIDE SEQUENCE [LARGE SCALE GENOMIC DNA]</scope>
    <source>
        <strain evidence="1 2">ATCC 29315</strain>
    </source>
</reference>
<dbReference type="Pfam" id="PF00825">
    <property type="entry name" value="Ribonuclease_P"/>
    <property type="match status" value="1"/>
</dbReference>
<accession>D4DLV2</accession>
<dbReference type="GO" id="GO:0000049">
    <property type="term" value="F:tRNA binding"/>
    <property type="evidence" value="ECO:0007669"/>
    <property type="project" value="InterPro"/>
</dbReference>
<dbReference type="AlphaFoldDB" id="D4DLV2"/>
<dbReference type="SUPFAM" id="SSF54211">
    <property type="entry name" value="Ribosomal protein S5 domain 2-like"/>
    <property type="match status" value="1"/>
</dbReference>
<sequence length="53" mass="5808">MKTEEFSSVFALRKQYNCALLQISYSDANPAGHARLGLVVGKKQPNVPMTAII</sequence>
<keyword evidence="1" id="KW-0378">Hydrolase</keyword>
<dbReference type="GO" id="GO:0004526">
    <property type="term" value="F:ribonuclease P activity"/>
    <property type="evidence" value="ECO:0007669"/>
    <property type="project" value="UniProtKB-EC"/>
</dbReference>
<dbReference type="EMBL" id="ADBF01000002">
    <property type="protein sequence ID" value="EFE51055.1"/>
    <property type="molecule type" value="Genomic_DNA"/>
</dbReference>
<name>D4DLV2_NEIEG</name>
<protein>
    <submittedName>
        <fullName evidence="1">Ribonuclease P protein component</fullName>
        <ecNumber evidence="1">3.1.26.5</ecNumber>
    </submittedName>
</protein>
<organism evidence="1 2">
    <name type="scientific">Neisseria elongata subsp. glycolytica ATCC 29315</name>
    <dbReference type="NCBI Taxonomy" id="546263"/>
    <lineage>
        <taxon>Bacteria</taxon>
        <taxon>Pseudomonadati</taxon>
        <taxon>Pseudomonadota</taxon>
        <taxon>Betaproteobacteria</taxon>
        <taxon>Neisseriales</taxon>
        <taxon>Neisseriaceae</taxon>
        <taxon>Neisseria</taxon>
    </lineage>
</organism>